<dbReference type="EMBL" id="CAJZAF010000022">
    <property type="protein sequence ID" value="CAG9178574.1"/>
    <property type="molecule type" value="Genomic_DNA"/>
</dbReference>
<evidence type="ECO:0000313" key="2">
    <source>
        <dbReference type="Proteomes" id="UP000701702"/>
    </source>
</evidence>
<comment type="caution">
    <text evidence="1">The sequence shown here is derived from an EMBL/GenBank/DDBJ whole genome shotgun (WGS) entry which is preliminary data.</text>
</comment>
<gene>
    <name evidence="1" type="ORF">LMG23994_03929</name>
</gene>
<sequence length="86" mass="9942">MVLKRYHEFPAEERDAFETACARHGFVVEDFELTEDDNRPAAQRTINVGRVVGSQFERYTTADGVLWVERFERDLADDVFGFPLAD</sequence>
<dbReference type="RefSeq" id="WP_041679557.1">
    <property type="nucleotide sequence ID" value="NZ_CAJZAF010000022.1"/>
</dbReference>
<proteinExistence type="predicted"/>
<dbReference type="Proteomes" id="UP000701702">
    <property type="component" value="Unassembled WGS sequence"/>
</dbReference>
<evidence type="ECO:0000313" key="1">
    <source>
        <dbReference type="EMBL" id="CAG9178574.1"/>
    </source>
</evidence>
<reference evidence="1 2" key="1">
    <citation type="submission" date="2021-08" db="EMBL/GenBank/DDBJ databases">
        <authorList>
            <person name="Peeters C."/>
        </authorList>
    </citation>
    <scope>NUCLEOTIDE SEQUENCE [LARGE SCALE GENOMIC DNA]</scope>
    <source>
        <strain evidence="1 2">LMG 23994</strain>
    </source>
</reference>
<accession>A0ABM8XEN4</accession>
<name>A0ABM8XEN4_9BURK</name>
<protein>
    <submittedName>
        <fullName evidence="1">Uncharacterized protein</fullName>
    </submittedName>
</protein>
<organism evidence="1 2">
    <name type="scientific">Cupriavidus pinatubonensis</name>
    <dbReference type="NCBI Taxonomy" id="248026"/>
    <lineage>
        <taxon>Bacteria</taxon>
        <taxon>Pseudomonadati</taxon>
        <taxon>Pseudomonadota</taxon>
        <taxon>Betaproteobacteria</taxon>
        <taxon>Burkholderiales</taxon>
        <taxon>Burkholderiaceae</taxon>
        <taxon>Cupriavidus</taxon>
    </lineage>
</organism>
<keyword evidence="2" id="KW-1185">Reference proteome</keyword>